<evidence type="ECO:0000256" key="5">
    <source>
        <dbReference type="ARBA" id="ARBA00022833"/>
    </source>
</evidence>
<evidence type="ECO:0000256" key="7">
    <source>
        <dbReference type="ARBA" id="ARBA00023136"/>
    </source>
</evidence>
<sequence>MASLPPRAVSQRRPSPRDDSASLQQQTPARTGSSSTTSEDSQTVLLNSPSSSSRSAHNTDLEFSRISHPHTTDEPPQPITEPRRCWICFSDETEDDENTSEWRSPCPCVLEAHEKCLLDWIADMEAPNSRRRAGSHQSKILCPQCKSEIRLERPSSLILSGVRAIEMATSLFLLPGTLLTVGSAAYSTLALVGRAHVYQIFGTQDALQILGPLYEAPDIHNNSLGARFLIELRDHWRLHLGLPMIPTALMLSRSTFADSFLPFLPLVFFVGNGGSRDELLQVSWPPSAAFTMALLPYVRGMYNTYYEMVWLPRERRWLKEIQPRADADVGNDINAEVDGGDEDGNVVEEAIELEVDLGIFGDWNNGGAADNNGADENPPVPVARGPGNPPEVAPVGDMDADEAPPVEADNAAPAPNVPQAVPQAQPAVPLEQRVRRERNIAFSATSFAQTILGAVVFPSIAAAVGEALKLALPKSMVNPPSTGKPTGFLQTKWGRSIVGGCLFVGIKDALMLYVRWKMAQNHRMRRVLDYDRSRTKGRNK</sequence>
<dbReference type="Proteomes" id="UP000799778">
    <property type="component" value="Unassembled WGS sequence"/>
</dbReference>
<dbReference type="RefSeq" id="XP_033384421.1">
    <property type="nucleotide sequence ID" value="XM_033531046.1"/>
</dbReference>
<evidence type="ECO:0000256" key="8">
    <source>
        <dbReference type="SAM" id="MobiDB-lite"/>
    </source>
</evidence>
<dbReference type="InterPro" id="IPR011016">
    <property type="entry name" value="Znf_RING-CH"/>
</dbReference>
<keyword evidence="3" id="KW-0479">Metal-binding</keyword>
<gene>
    <name evidence="11" type="ORF">BU24DRAFT_450684</name>
</gene>
<dbReference type="PROSITE" id="PS51292">
    <property type="entry name" value="ZF_RING_CH"/>
    <property type="match status" value="1"/>
</dbReference>
<dbReference type="AlphaFoldDB" id="A0A6A5XSD1"/>
<evidence type="ECO:0000313" key="11">
    <source>
        <dbReference type="EMBL" id="KAF2016082.1"/>
    </source>
</evidence>
<evidence type="ECO:0000256" key="6">
    <source>
        <dbReference type="ARBA" id="ARBA00022989"/>
    </source>
</evidence>
<feature type="compositionally biased region" description="Low complexity" evidence="8">
    <location>
        <begin position="364"/>
        <end position="375"/>
    </location>
</feature>
<dbReference type="OrthoDB" id="5817083at2759"/>
<reference evidence="11" key="1">
    <citation type="journal article" date="2020" name="Stud. Mycol.">
        <title>101 Dothideomycetes genomes: a test case for predicting lifestyles and emergence of pathogens.</title>
        <authorList>
            <person name="Haridas S."/>
            <person name="Albert R."/>
            <person name="Binder M."/>
            <person name="Bloem J."/>
            <person name="Labutti K."/>
            <person name="Salamov A."/>
            <person name="Andreopoulos B."/>
            <person name="Baker S."/>
            <person name="Barry K."/>
            <person name="Bills G."/>
            <person name="Bluhm B."/>
            <person name="Cannon C."/>
            <person name="Castanera R."/>
            <person name="Culley D."/>
            <person name="Daum C."/>
            <person name="Ezra D."/>
            <person name="Gonzalez J."/>
            <person name="Henrissat B."/>
            <person name="Kuo A."/>
            <person name="Liang C."/>
            <person name="Lipzen A."/>
            <person name="Lutzoni F."/>
            <person name="Magnuson J."/>
            <person name="Mondo S."/>
            <person name="Nolan M."/>
            <person name="Ohm R."/>
            <person name="Pangilinan J."/>
            <person name="Park H.-J."/>
            <person name="Ramirez L."/>
            <person name="Alfaro M."/>
            <person name="Sun H."/>
            <person name="Tritt A."/>
            <person name="Yoshinaga Y."/>
            <person name="Zwiers L.-H."/>
            <person name="Turgeon B."/>
            <person name="Goodwin S."/>
            <person name="Spatafora J."/>
            <person name="Crous P."/>
            <person name="Grigoriev I."/>
        </authorList>
    </citation>
    <scope>NUCLEOTIDE SEQUENCE</scope>
    <source>
        <strain evidence="11">CBS 175.79</strain>
    </source>
</reference>
<feature type="compositionally biased region" description="Polar residues" evidence="8">
    <location>
        <begin position="21"/>
        <end position="47"/>
    </location>
</feature>
<keyword evidence="6 9" id="KW-1133">Transmembrane helix</keyword>
<dbReference type="EMBL" id="ML978069">
    <property type="protein sequence ID" value="KAF2016082.1"/>
    <property type="molecule type" value="Genomic_DNA"/>
</dbReference>
<evidence type="ECO:0000256" key="4">
    <source>
        <dbReference type="ARBA" id="ARBA00022771"/>
    </source>
</evidence>
<evidence type="ECO:0000256" key="1">
    <source>
        <dbReference type="ARBA" id="ARBA00004141"/>
    </source>
</evidence>
<dbReference type="SUPFAM" id="SSF57850">
    <property type="entry name" value="RING/U-box"/>
    <property type="match status" value="1"/>
</dbReference>
<dbReference type="SMART" id="SM00744">
    <property type="entry name" value="RINGv"/>
    <property type="match status" value="1"/>
</dbReference>
<keyword evidence="5" id="KW-0862">Zinc</keyword>
<dbReference type="GO" id="GO:0016020">
    <property type="term" value="C:membrane"/>
    <property type="evidence" value="ECO:0007669"/>
    <property type="project" value="UniProtKB-SubCell"/>
</dbReference>
<comment type="subcellular location">
    <subcellularLocation>
        <location evidence="1">Membrane</location>
        <topology evidence="1">Multi-pass membrane protein</topology>
    </subcellularLocation>
</comment>
<dbReference type="GeneID" id="54288443"/>
<feature type="region of interest" description="Disordered" evidence="8">
    <location>
        <begin position="1"/>
        <end position="78"/>
    </location>
</feature>
<protein>
    <recommendedName>
        <fullName evidence="10">RING-CH-type domain-containing protein</fullName>
    </recommendedName>
</protein>
<organism evidence="11 12">
    <name type="scientific">Aaosphaeria arxii CBS 175.79</name>
    <dbReference type="NCBI Taxonomy" id="1450172"/>
    <lineage>
        <taxon>Eukaryota</taxon>
        <taxon>Fungi</taxon>
        <taxon>Dikarya</taxon>
        <taxon>Ascomycota</taxon>
        <taxon>Pezizomycotina</taxon>
        <taxon>Dothideomycetes</taxon>
        <taxon>Pleosporomycetidae</taxon>
        <taxon>Pleosporales</taxon>
        <taxon>Pleosporales incertae sedis</taxon>
        <taxon>Aaosphaeria</taxon>
    </lineage>
</organism>
<accession>A0A6A5XSD1</accession>
<feature type="domain" description="RING-CH-type" evidence="10">
    <location>
        <begin position="77"/>
        <end position="152"/>
    </location>
</feature>
<name>A0A6A5XSD1_9PLEO</name>
<feature type="transmembrane region" description="Helical" evidence="9">
    <location>
        <begin position="497"/>
        <end position="516"/>
    </location>
</feature>
<keyword evidence="2 9" id="KW-0812">Transmembrane</keyword>
<dbReference type="GO" id="GO:0008270">
    <property type="term" value="F:zinc ion binding"/>
    <property type="evidence" value="ECO:0007669"/>
    <property type="project" value="UniProtKB-KW"/>
</dbReference>
<evidence type="ECO:0000256" key="3">
    <source>
        <dbReference type="ARBA" id="ARBA00022723"/>
    </source>
</evidence>
<keyword evidence="12" id="KW-1185">Reference proteome</keyword>
<keyword evidence="7 9" id="KW-0472">Membrane</keyword>
<dbReference type="Gene3D" id="3.30.40.10">
    <property type="entry name" value="Zinc/RING finger domain, C3HC4 (zinc finger)"/>
    <property type="match status" value="1"/>
</dbReference>
<dbReference type="PANTHER" id="PTHR46283">
    <property type="entry name" value="E3 UBIQUITIN-PROTEIN LIGASE MARCH5"/>
    <property type="match status" value="1"/>
</dbReference>
<keyword evidence="4" id="KW-0863">Zinc-finger</keyword>
<evidence type="ECO:0000256" key="9">
    <source>
        <dbReference type="SAM" id="Phobius"/>
    </source>
</evidence>
<evidence type="ECO:0000313" key="12">
    <source>
        <dbReference type="Proteomes" id="UP000799778"/>
    </source>
</evidence>
<dbReference type="InterPro" id="IPR013083">
    <property type="entry name" value="Znf_RING/FYVE/PHD"/>
</dbReference>
<evidence type="ECO:0000256" key="2">
    <source>
        <dbReference type="ARBA" id="ARBA00022692"/>
    </source>
</evidence>
<evidence type="ECO:0000259" key="10">
    <source>
        <dbReference type="PROSITE" id="PS51292"/>
    </source>
</evidence>
<feature type="compositionally biased region" description="Basic and acidic residues" evidence="8">
    <location>
        <begin position="57"/>
        <end position="73"/>
    </location>
</feature>
<proteinExistence type="predicted"/>
<feature type="region of interest" description="Disordered" evidence="8">
    <location>
        <begin position="364"/>
        <end position="427"/>
    </location>
</feature>
<feature type="transmembrane region" description="Helical" evidence="9">
    <location>
        <begin position="440"/>
        <end position="464"/>
    </location>
</feature>
<feature type="compositionally biased region" description="Low complexity" evidence="8">
    <location>
        <begin position="405"/>
        <end position="427"/>
    </location>
</feature>